<reference evidence="1 2" key="1">
    <citation type="submission" date="2021-03" db="EMBL/GenBank/DDBJ databases">
        <title>Complete Genome Sequences of Two Lysobacter Strains Isolated from Sea Water (Lysobacter caseinilyticus) and Soil (Lysobacter helvus) in South Korea.</title>
        <authorList>
            <person name="Watanabe Y."/>
            <person name="Arakawa K."/>
        </authorList>
    </citation>
    <scope>NUCLEOTIDE SEQUENCE [LARGE SCALE GENOMIC DNA]</scope>
    <source>
        <strain evidence="1 2">KVB24</strain>
    </source>
</reference>
<protein>
    <recommendedName>
        <fullName evidence="3">Lipoprotein</fullName>
    </recommendedName>
</protein>
<keyword evidence="2" id="KW-1185">Reference proteome</keyword>
<organism evidence="1 2">
    <name type="scientific">Noviluteimonas caseinilytica</name>
    <dbReference type="NCBI Taxonomy" id="2675101"/>
    <lineage>
        <taxon>Bacteria</taxon>
        <taxon>Pseudomonadati</taxon>
        <taxon>Pseudomonadota</taxon>
        <taxon>Gammaproteobacteria</taxon>
        <taxon>Lysobacterales</taxon>
        <taxon>Lysobacteraceae</taxon>
        <taxon>Noviluteimonas</taxon>
    </lineage>
</organism>
<sequence length="98" mass="10529">MSTLGKGMAAASILVVALCAPGLYNRHKAESFCGSVTSTETRNTIVARANARGLFVNPVDTDEKSVWVFSHRAPMWRYACILEFKAGSVSSKSVFAAD</sequence>
<gene>
    <name evidence="1" type="ORF">LYSCAS_27040</name>
</gene>
<accession>A0ABM7Q895</accession>
<evidence type="ECO:0000313" key="1">
    <source>
        <dbReference type="EMBL" id="BCT93680.1"/>
    </source>
</evidence>
<proteinExistence type="predicted"/>
<evidence type="ECO:0008006" key="3">
    <source>
        <dbReference type="Google" id="ProtNLM"/>
    </source>
</evidence>
<dbReference type="Proteomes" id="UP000681317">
    <property type="component" value="Chromosome"/>
</dbReference>
<name>A0ABM7Q895_9GAMM</name>
<dbReference type="EMBL" id="AP024545">
    <property type="protein sequence ID" value="BCT93680.1"/>
    <property type="molecule type" value="Genomic_DNA"/>
</dbReference>
<evidence type="ECO:0000313" key="2">
    <source>
        <dbReference type="Proteomes" id="UP000681317"/>
    </source>
</evidence>
<dbReference type="RefSeq" id="WP_213434599.1">
    <property type="nucleotide sequence ID" value="NZ_AP024545.1"/>
</dbReference>